<organism evidence="2 3">
    <name type="scientific">Nocardioides daphniae</name>
    <dbReference type="NCBI Taxonomy" id="402297"/>
    <lineage>
        <taxon>Bacteria</taxon>
        <taxon>Bacillati</taxon>
        <taxon>Actinomycetota</taxon>
        <taxon>Actinomycetes</taxon>
        <taxon>Propionibacteriales</taxon>
        <taxon>Nocardioidaceae</taxon>
        <taxon>Nocardioides</taxon>
    </lineage>
</organism>
<sequence>MALGLARDLGEIDLVLMLDSLVRHPDFHPGELTELPTRLRGLTRLRRLLGHADPRSESPWESILRLFHDVVEAPVESQYEVIQEGRFVARGDFRLAGLRVLHEYDGDIHLTVEQQRRDLARARRLDAAGWIRRGYTSYDLTRDPDGLLRDIDASLGRRRNPLHLRRWRDLLQGSCLTSTGRVTLARRLSPLPVVT</sequence>
<protein>
    <recommendedName>
        <fullName evidence="5">DUF559 domain-containing protein</fullName>
    </recommendedName>
</protein>
<reference evidence="4" key="3">
    <citation type="journal article" date="2019" name="Int. J. Syst. Evol. Microbiol.">
        <title>The Global Catalogue of Microorganisms (GCM) 10K type strain sequencing project: providing services to taxonomists for standard genome sequencing and annotation.</title>
        <authorList>
            <consortium name="The Broad Institute Genomics Platform"/>
            <consortium name="The Broad Institute Genome Sequencing Center for Infectious Disease"/>
            <person name="Wu L."/>
            <person name="Ma J."/>
        </authorList>
    </citation>
    <scope>NUCLEOTIDE SEQUENCE [LARGE SCALE GENOMIC DNA]</scope>
    <source>
        <strain evidence="4">CCM 7403</strain>
    </source>
</reference>
<gene>
    <name evidence="2" type="ORF">E2C04_05080</name>
    <name evidence="1" type="ORF">GCM10007231_13780</name>
</gene>
<reference evidence="2" key="4">
    <citation type="submission" date="2019-03" db="EMBL/GenBank/DDBJ databases">
        <authorList>
            <person name="Huang Y."/>
        </authorList>
    </citation>
    <scope>NUCLEOTIDE SEQUENCE</scope>
    <source>
        <strain evidence="2">JCM 16608</strain>
    </source>
</reference>
<reference evidence="1" key="2">
    <citation type="journal article" date="2014" name="Int. J. Syst. Evol. Microbiol.">
        <title>Complete genome of a new Firmicutes species belonging to the dominant human colonic microbiota ('Ruminococcus bicirculans') reveals two chromosomes and a selective capacity to utilize plant glucans.</title>
        <authorList>
            <consortium name="NISC Comparative Sequencing Program"/>
            <person name="Wegmann U."/>
            <person name="Louis P."/>
            <person name="Goesmann A."/>
            <person name="Henrissat B."/>
            <person name="Duncan S.H."/>
            <person name="Flint H.J."/>
        </authorList>
    </citation>
    <scope>NUCLEOTIDE SEQUENCE</scope>
    <source>
        <strain evidence="1">CCM 7403</strain>
    </source>
</reference>
<evidence type="ECO:0008006" key="5">
    <source>
        <dbReference type="Google" id="ProtNLM"/>
    </source>
</evidence>
<reference evidence="1" key="5">
    <citation type="submission" date="2024-05" db="EMBL/GenBank/DDBJ databases">
        <authorList>
            <person name="Sun Q."/>
            <person name="Sedlacek I."/>
        </authorList>
    </citation>
    <scope>NUCLEOTIDE SEQUENCE</scope>
    <source>
        <strain evidence="1">CCM 7403</strain>
    </source>
</reference>
<evidence type="ECO:0000313" key="3">
    <source>
        <dbReference type="Proteomes" id="UP000297025"/>
    </source>
</evidence>
<evidence type="ECO:0000313" key="1">
    <source>
        <dbReference type="EMBL" id="GGD16024.1"/>
    </source>
</evidence>
<keyword evidence="4" id="KW-1185">Reference proteome</keyword>
<evidence type="ECO:0000313" key="2">
    <source>
        <dbReference type="EMBL" id="QCC76753.1"/>
    </source>
</evidence>
<proteinExistence type="predicted"/>
<dbReference type="EMBL" id="BMCK01000002">
    <property type="protein sequence ID" value="GGD16024.1"/>
    <property type="molecule type" value="Genomic_DNA"/>
</dbReference>
<dbReference type="EMBL" id="CP038462">
    <property type="protein sequence ID" value="QCC76753.1"/>
    <property type="molecule type" value="Genomic_DNA"/>
</dbReference>
<name>A0A4P7U9D8_9ACTN</name>
<dbReference type="Proteomes" id="UP000297025">
    <property type="component" value="Chromosome"/>
</dbReference>
<dbReference type="AlphaFoldDB" id="A0A4P7U9D8"/>
<reference evidence="2 3" key="1">
    <citation type="journal article" date="2008" name="Int. J. Syst. Evol. Microbiol.">
        <title>Nocardioides daphniae sp. nov., isolated from Daphnia cucullata (Crustacea: Cladocera).</title>
        <authorList>
            <person name="Toth E.M."/>
            <person name="Keki Z."/>
            <person name="Homonnay Z.G."/>
            <person name="Borsodi A.K."/>
            <person name="Marialigeti K."/>
            <person name="Schumann P."/>
        </authorList>
    </citation>
    <scope>NUCLEOTIDE SEQUENCE [LARGE SCALE GENOMIC DNA]</scope>
    <source>
        <strain evidence="2 3">JCM 16608</strain>
    </source>
</reference>
<accession>A0A4P7U9D8</accession>
<evidence type="ECO:0000313" key="4">
    <source>
        <dbReference type="Proteomes" id="UP000630594"/>
    </source>
</evidence>
<dbReference type="Proteomes" id="UP000630594">
    <property type="component" value="Unassembled WGS sequence"/>
</dbReference>
<dbReference type="RefSeq" id="WP_135831801.1">
    <property type="nucleotide sequence ID" value="NZ_BMCK01000002.1"/>
</dbReference>
<dbReference type="KEGG" id="ndp:E2C04_05080"/>